<keyword evidence="2" id="KW-1185">Reference proteome</keyword>
<gene>
    <name evidence="1" type="ORF">RPERSI_LOCUS7635</name>
</gene>
<dbReference type="EMBL" id="CAJVQC010013120">
    <property type="protein sequence ID" value="CAG8645138.1"/>
    <property type="molecule type" value="Genomic_DNA"/>
</dbReference>
<reference evidence="1" key="1">
    <citation type="submission" date="2021-06" db="EMBL/GenBank/DDBJ databases">
        <authorList>
            <person name="Kallberg Y."/>
            <person name="Tangrot J."/>
            <person name="Rosling A."/>
        </authorList>
    </citation>
    <scope>NUCLEOTIDE SEQUENCE</scope>
    <source>
        <strain evidence="1">MA461A</strain>
    </source>
</reference>
<feature type="non-terminal residue" evidence="1">
    <location>
        <position position="61"/>
    </location>
</feature>
<protein>
    <submittedName>
        <fullName evidence="1">9944_t:CDS:1</fullName>
    </submittedName>
</protein>
<evidence type="ECO:0000313" key="1">
    <source>
        <dbReference type="EMBL" id="CAG8645138.1"/>
    </source>
</evidence>
<accession>A0ACA9NCA6</accession>
<sequence>MLIDYKISSCTKNDTALAILSVECMTDKLPVLENVNNKADIYESCDSKNKADTLTVNKNIE</sequence>
<evidence type="ECO:0000313" key="2">
    <source>
        <dbReference type="Proteomes" id="UP000789920"/>
    </source>
</evidence>
<name>A0ACA9NCA6_9GLOM</name>
<dbReference type="Proteomes" id="UP000789920">
    <property type="component" value="Unassembled WGS sequence"/>
</dbReference>
<comment type="caution">
    <text evidence="1">The sequence shown here is derived from an EMBL/GenBank/DDBJ whole genome shotgun (WGS) entry which is preliminary data.</text>
</comment>
<proteinExistence type="predicted"/>
<organism evidence="1 2">
    <name type="scientific">Racocetra persica</name>
    <dbReference type="NCBI Taxonomy" id="160502"/>
    <lineage>
        <taxon>Eukaryota</taxon>
        <taxon>Fungi</taxon>
        <taxon>Fungi incertae sedis</taxon>
        <taxon>Mucoromycota</taxon>
        <taxon>Glomeromycotina</taxon>
        <taxon>Glomeromycetes</taxon>
        <taxon>Diversisporales</taxon>
        <taxon>Gigasporaceae</taxon>
        <taxon>Racocetra</taxon>
    </lineage>
</organism>